<evidence type="ECO:0000313" key="2">
    <source>
        <dbReference type="Proteomes" id="UP000507470"/>
    </source>
</evidence>
<dbReference type="EMBL" id="CACVKT020000203">
    <property type="protein sequence ID" value="CAC5357355.1"/>
    <property type="molecule type" value="Genomic_DNA"/>
</dbReference>
<gene>
    <name evidence="1" type="ORF">MCOR_1059</name>
</gene>
<name>A0A6J7ZYL1_MYTCO</name>
<proteinExistence type="predicted"/>
<organism evidence="1 2">
    <name type="scientific">Mytilus coruscus</name>
    <name type="common">Sea mussel</name>
    <dbReference type="NCBI Taxonomy" id="42192"/>
    <lineage>
        <taxon>Eukaryota</taxon>
        <taxon>Metazoa</taxon>
        <taxon>Spiralia</taxon>
        <taxon>Lophotrochozoa</taxon>
        <taxon>Mollusca</taxon>
        <taxon>Bivalvia</taxon>
        <taxon>Autobranchia</taxon>
        <taxon>Pteriomorphia</taxon>
        <taxon>Mytilida</taxon>
        <taxon>Mytiloidea</taxon>
        <taxon>Mytilidae</taxon>
        <taxon>Mytilinae</taxon>
        <taxon>Mytilus</taxon>
    </lineage>
</organism>
<dbReference type="PANTHER" id="PTHR32046:SF14">
    <property type="match status" value="1"/>
</dbReference>
<dbReference type="AlphaFoldDB" id="A0A6J7ZYL1"/>
<accession>A0A6J7ZYL1</accession>
<sequence length="217" mass="25731">MHFEYEVEEMRTEKVDLTGKNQYALTCLICNYVCHDDCSCADDEDKAKCSSMDTSGNCTRCPKRCTWNKHRSCPFIIKNTTQKVKKINDYMAKKYEKATQKILKKQQILEAIDQDIKIQQKSFLEMLENINKLVNRLKKIALHPELVSVQRYIDFIITSKVKEKKYGFEARLALLYELKNCTQYRQSLEILINRVDNTRKIWQRELSHLPKKRHIKS</sequence>
<reference evidence="1 2" key="1">
    <citation type="submission" date="2020-06" db="EMBL/GenBank/DDBJ databases">
        <authorList>
            <person name="Li R."/>
            <person name="Bekaert M."/>
        </authorList>
    </citation>
    <scope>NUCLEOTIDE SEQUENCE [LARGE SCALE GENOMIC DNA]</scope>
    <source>
        <strain evidence="2">wild</strain>
    </source>
</reference>
<dbReference type="PANTHER" id="PTHR32046">
    <property type="entry name" value="G DOMAIN-CONTAINING PROTEIN"/>
    <property type="match status" value="1"/>
</dbReference>
<protein>
    <submittedName>
        <fullName evidence="1">Uncharacterized protein</fullName>
    </submittedName>
</protein>
<keyword evidence="2" id="KW-1185">Reference proteome</keyword>
<dbReference type="Proteomes" id="UP000507470">
    <property type="component" value="Unassembled WGS sequence"/>
</dbReference>
<dbReference type="OrthoDB" id="10468708at2759"/>
<evidence type="ECO:0000313" key="1">
    <source>
        <dbReference type="EMBL" id="CAC5357355.1"/>
    </source>
</evidence>